<evidence type="ECO:0000313" key="3">
    <source>
        <dbReference type="EMBL" id="TVY55156.1"/>
    </source>
</evidence>
<proteinExistence type="predicted"/>
<dbReference type="AlphaFoldDB" id="A0A8T9BQX5"/>
<dbReference type="EMBL" id="QGMK01002935">
    <property type="protein sequence ID" value="TVY55156.1"/>
    <property type="molecule type" value="Genomic_DNA"/>
</dbReference>
<dbReference type="InterPro" id="IPR000073">
    <property type="entry name" value="AB_hydrolase_1"/>
</dbReference>
<protein>
    <submittedName>
        <fullName evidence="3">Putative 2-oxoglutarate-dependent dioxygenase DIN11</fullName>
    </submittedName>
</protein>
<dbReference type="SUPFAM" id="SSF51197">
    <property type="entry name" value="Clavaminate synthase-like"/>
    <property type="match status" value="1"/>
</dbReference>
<dbReference type="SUPFAM" id="SSF53474">
    <property type="entry name" value="alpha/beta-Hydrolases"/>
    <property type="match status" value="1"/>
</dbReference>
<feature type="domain" description="AB hydrolase-1" evidence="1">
    <location>
        <begin position="36"/>
        <end position="185"/>
    </location>
</feature>
<organism evidence="3 4">
    <name type="scientific">Lachnellula suecica</name>
    <dbReference type="NCBI Taxonomy" id="602035"/>
    <lineage>
        <taxon>Eukaryota</taxon>
        <taxon>Fungi</taxon>
        <taxon>Dikarya</taxon>
        <taxon>Ascomycota</taxon>
        <taxon>Pezizomycotina</taxon>
        <taxon>Leotiomycetes</taxon>
        <taxon>Helotiales</taxon>
        <taxon>Lachnaceae</taxon>
        <taxon>Lachnellula</taxon>
    </lineage>
</organism>
<keyword evidence="3" id="KW-0560">Oxidoreductase</keyword>
<name>A0A8T9BQX5_9HELO</name>
<dbReference type="InterPro" id="IPR027443">
    <property type="entry name" value="IPNS-like_sf"/>
</dbReference>
<dbReference type="Gene3D" id="2.60.120.330">
    <property type="entry name" value="B-lactam Antibiotic, Isopenicillin N Synthase, Chain"/>
    <property type="match status" value="1"/>
</dbReference>
<gene>
    <name evidence="3" type="primary">DIN11</name>
    <name evidence="3" type="ORF">LSUE1_G009012</name>
</gene>
<evidence type="ECO:0000313" key="4">
    <source>
        <dbReference type="Proteomes" id="UP000469558"/>
    </source>
</evidence>
<keyword evidence="3" id="KW-0223">Dioxygenase</keyword>
<evidence type="ECO:0000259" key="1">
    <source>
        <dbReference type="Pfam" id="PF12697"/>
    </source>
</evidence>
<evidence type="ECO:0000259" key="2">
    <source>
        <dbReference type="Pfam" id="PF14226"/>
    </source>
</evidence>
<dbReference type="GO" id="GO:0051213">
    <property type="term" value="F:dioxygenase activity"/>
    <property type="evidence" value="ECO:0007669"/>
    <property type="project" value="UniProtKB-KW"/>
</dbReference>
<keyword evidence="4" id="KW-1185">Reference proteome</keyword>
<feature type="non-terminal residue" evidence="3">
    <location>
        <position position="1"/>
    </location>
</feature>
<dbReference type="Pfam" id="PF14226">
    <property type="entry name" value="DIOX_N"/>
    <property type="match status" value="1"/>
</dbReference>
<accession>A0A8T9BQX5</accession>
<dbReference type="Gene3D" id="3.40.50.1820">
    <property type="entry name" value="alpha/beta hydrolase"/>
    <property type="match status" value="1"/>
</dbReference>
<reference evidence="3 4" key="1">
    <citation type="submission" date="2018-05" db="EMBL/GenBank/DDBJ databases">
        <title>Genome sequencing and assembly of the regulated plant pathogen Lachnellula willkommii and related sister species for the development of diagnostic species identification markers.</title>
        <authorList>
            <person name="Giroux E."/>
            <person name="Bilodeau G."/>
        </authorList>
    </citation>
    <scope>NUCLEOTIDE SEQUENCE [LARGE SCALE GENOMIC DNA]</scope>
    <source>
        <strain evidence="3 4">CBS 268.59</strain>
    </source>
</reference>
<dbReference type="Proteomes" id="UP000469558">
    <property type="component" value="Unassembled WGS sequence"/>
</dbReference>
<comment type="caution">
    <text evidence="3">The sequence shown here is derived from an EMBL/GenBank/DDBJ whole genome shotgun (WGS) entry which is preliminary data.</text>
</comment>
<dbReference type="InterPro" id="IPR026992">
    <property type="entry name" value="DIOX_N"/>
</dbReference>
<feature type="domain" description="Non-haem dioxygenase N-terminal" evidence="2">
    <location>
        <begin position="315"/>
        <end position="436"/>
    </location>
</feature>
<sequence length="496" mass="54490">MTEPQKNIVKIEQAGLKAHGIFSKGETGVRSQKPLIVLIHGGGTNATYFDNSFHSIPKAFNAAGFDTLNIHRVGYGGNPAPETATPIIDSIPLYSSLIKKAYDENSGGQNGIILVGHSLGAAISLSLAAFEGDKLPLLGVSSLGIMPTKDHPPSLIEMLKANPENPRFIVEPSIESIETFMGPLELIDESLLIHPSMPNIFEPGLKSEMLEWFDPIWYNRFVNEVAPKIRVPVQFLAAEYELQWKGIAEGQPIFDQAASLFTRTSRLDARILIGGGHNFEFSKNASVLQEARDQFISSLVTPIPKPIDPAVFAEIPLLDFALASDPATKPQFLDSLRNAIVNVGFLYIKNTTVSDSTQGTLTQKGIEALELPLEEKLKIEMANSKHFLGYARLGTEITAMKSDYREQYDFATEVPAPGPDEPAHRNLRGPNQWPDESVIPGFRAAVENYLNEIATFAVAFSHLIAESLDMPATSFEKFFETPQHNKLKLVKYPAPP</sequence>
<dbReference type="InterPro" id="IPR029058">
    <property type="entry name" value="AB_hydrolase_fold"/>
</dbReference>
<dbReference type="Pfam" id="PF12697">
    <property type="entry name" value="Abhydrolase_6"/>
    <property type="match status" value="1"/>
</dbReference>
<dbReference type="OrthoDB" id="627829at2759"/>